<dbReference type="SUPFAM" id="SSF56601">
    <property type="entry name" value="beta-lactamase/transpeptidase-like"/>
    <property type="match status" value="1"/>
</dbReference>
<dbReference type="RefSeq" id="WP_114495554.1">
    <property type="nucleotide sequence ID" value="NZ_QPJW01000001.1"/>
</dbReference>
<feature type="transmembrane region" description="Helical" evidence="3">
    <location>
        <begin position="388"/>
        <end position="408"/>
    </location>
</feature>
<evidence type="ECO:0000256" key="2">
    <source>
        <dbReference type="ARBA" id="ARBA00023136"/>
    </source>
</evidence>
<dbReference type="Gene3D" id="3.40.710.10">
    <property type="entry name" value="DD-peptidase/beta-lactamase superfamily"/>
    <property type="match status" value="1"/>
</dbReference>
<evidence type="ECO:0000259" key="5">
    <source>
        <dbReference type="Pfam" id="PF00144"/>
    </source>
</evidence>
<protein>
    <submittedName>
        <fullName evidence="6">CubicO group peptidase (Beta-lactamase class C family)</fullName>
    </submittedName>
</protein>
<keyword evidence="3" id="KW-1133">Transmembrane helix</keyword>
<dbReference type="PANTHER" id="PTHR46825">
    <property type="entry name" value="D-ALANYL-D-ALANINE-CARBOXYPEPTIDASE/ENDOPEPTIDASE AMPH"/>
    <property type="match status" value="1"/>
</dbReference>
<sequence length="511" mass="56910">MKSSVRFRFLILTVLAFVSVVTPNMASANSNHNIQLIEQFVEEQQELSNIPGLSLVIVEKGKTVYRKGFGYADLQSKKPITSDTLFEIGSTTKAFTGLAIMQLEKEGLLERTDDIQEYIPWLKLTYQGKPQSITIDQLLHHTSGIPSNSIARIPESNADNALELTVRTLVNQPLNRKSGSSFEYATINYDVLGLVIETVTKTPYDVYMKQQILEPLGMNSTFAGRHQVHSGMEMASGYKIGFMQALAYTAPTYRGNTPAGYFVTNANDIAKWMNVQLGSDPSNTIHQEVIRASHIPDQTVAPFDQDTYYASGWEIKEKNNERYISHAGQNPNFTSYFIMNPEEQVGVAVFSNLNTSYTTAIGQGVMALWEGKKVTTVHTDSYQKLDQIVTIACIIVAGAGIIIFLSTLMMLRKLVARQRIRASLNGKRLLLLLVHTLIVAGIITATILLPKWLLGGLPWSFIHVWAPTSITVFLYIVIAVSLIYYVMGVLRCLTIKRTIAGKVFHPTLMDN</sequence>
<comment type="caution">
    <text evidence="6">The sequence shown here is derived from an EMBL/GenBank/DDBJ whole genome shotgun (WGS) entry which is preliminary data.</text>
</comment>
<dbReference type="OrthoDB" id="846150at2"/>
<dbReference type="PANTHER" id="PTHR46825:SF11">
    <property type="entry name" value="PENICILLIN-BINDING PROTEIN 4"/>
    <property type="match status" value="1"/>
</dbReference>
<organism evidence="6 7">
    <name type="scientific">Fontibacillus phaseoli</name>
    <dbReference type="NCBI Taxonomy" id="1416533"/>
    <lineage>
        <taxon>Bacteria</taxon>
        <taxon>Bacillati</taxon>
        <taxon>Bacillota</taxon>
        <taxon>Bacilli</taxon>
        <taxon>Bacillales</taxon>
        <taxon>Paenibacillaceae</taxon>
        <taxon>Fontibacillus</taxon>
    </lineage>
</organism>
<evidence type="ECO:0000256" key="4">
    <source>
        <dbReference type="SAM" id="SignalP"/>
    </source>
</evidence>
<reference evidence="6 7" key="1">
    <citation type="submission" date="2018-07" db="EMBL/GenBank/DDBJ databases">
        <title>Genomic Encyclopedia of Type Strains, Phase III (KMG-III): the genomes of soil and plant-associated and newly described type strains.</title>
        <authorList>
            <person name="Whitman W."/>
        </authorList>
    </citation>
    <scope>NUCLEOTIDE SEQUENCE [LARGE SCALE GENOMIC DNA]</scope>
    <source>
        <strain evidence="6 7">CECT 8333</strain>
    </source>
</reference>
<feature type="transmembrane region" description="Helical" evidence="3">
    <location>
        <begin position="429"/>
        <end position="449"/>
    </location>
</feature>
<dbReference type="InterPro" id="IPR050491">
    <property type="entry name" value="AmpC-like"/>
</dbReference>
<evidence type="ECO:0000313" key="7">
    <source>
        <dbReference type="Proteomes" id="UP000253090"/>
    </source>
</evidence>
<feature type="signal peptide" evidence="4">
    <location>
        <begin position="1"/>
        <end position="28"/>
    </location>
</feature>
<feature type="transmembrane region" description="Helical" evidence="3">
    <location>
        <begin position="461"/>
        <end position="487"/>
    </location>
</feature>
<dbReference type="EMBL" id="QPJW01000001">
    <property type="protein sequence ID" value="RCX23705.1"/>
    <property type="molecule type" value="Genomic_DNA"/>
</dbReference>
<name>A0A369BRM4_9BACL</name>
<dbReference type="InterPro" id="IPR012338">
    <property type="entry name" value="Beta-lactam/transpept-like"/>
</dbReference>
<keyword evidence="3" id="KW-0812">Transmembrane</keyword>
<evidence type="ECO:0000256" key="3">
    <source>
        <dbReference type="SAM" id="Phobius"/>
    </source>
</evidence>
<gene>
    <name evidence="6" type="ORF">DFP94_1011307</name>
</gene>
<keyword evidence="4" id="KW-0732">Signal</keyword>
<accession>A0A369BRM4</accession>
<evidence type="ECO:0000256" key="1">
    <source>
        <dbReference type="ARBA" id="ARBA00004370"/>
    </source>
</evidence>
<comment type="subcellular location">
    <subcellularLocation>
        <location evidence="1">Membrane</location>
    </subcellularLocation>
</comment>
<evidence type="ECO:0000313" key="6">
    <source>
        <dbReference type="EMBL" id="RCX23705.1"/>
    </source>
</evidence>
<dbReference type="AlphaFoldDB" id="A0A369BRM4"/>
<dbReference type="InterPro" id="IPR001466">
    <property type="entry name" value="Beta-lactam-related"/>
</dbReference>
<keyword evidence="7" id="KW-1185">Reference proteome</keyword>
<feature type="chain" id="PRO_5016843009" evidence="4">
    <location>
        <begin position="29"/>
        <end position="511"/>
    </location>
</feature>
<proteinExistence type="predicted"/>
<dbReference type="GO" id="GO:0016020">
    <property type="term" value="C:membrane"/>
    <property type="evidence" value="ECO:0007669"/>
    <property type="project" value="UniProtKB-SubCell"/>
</dbReference>
<feature type="domain" description="Beta-lactamase-related" evidence="5">
    <location>
        <begin position="38"/>
        <end position="356"/>
    </location>
</feature>
<keyword evidence="2 3" id="KW-0472">Membrane</keyword>
<dbReference type="Pfam" id="PF00144">
    <property type="entry name" value="Beta-lactamase"/>
    <property type="match status" value="1"/>
</dbReference>
<dbReference type="Proteomes" id="UP000253090">
    <property type="component" value="Unassembled WGS sequence"/>
</dbReference>